<evidence type="ECO:0000313" key="1">
    <source>
        <dbReference type="EMBL" id="BAQ70740.1"/>
    </source>
</evidence>
<name>A0A0D6B7F5_RHOSU</name>
<dbReference type="Proteomes" id="UP000064912">
    <property type="component" value="Chromosome"/>
</dbReference>
<organism evidence="1 2">
    <name type="scientific">Rhodovulum sulfidophilum</name>
    <name type="common">Rhodobacter sulfidophilus</name>
    <dbReference type="NCBI Taxonomy" id="35806"/>
    <lineage>
        <taxon>Bacteria</taxon>
        <taxon>Pseudomonadati</taxon>
        <taxon>Pseudomonadota</taxon>
        <taxon>Alphaproteobacteria</taxon>
        <taxon>Rhodobacterales</taxon>
        <taxon>Paracoccaceae</taxon>
        <taxon>Rhodovulum</taxon>
    </lineage>
</organism>
<evidence type="ECO:0000313" key="2">
    <source>
        <dbReference type="Proteomes" id="UP000064912"/>
    </source>
</evidence>
<reference evidence="1 2" key="1">
    <citation type="submission" date="2015-02" db="EMBL/GenBank/DDBJ databases">
        <title>Genome sequene of Rhodovulum sulfidophilum DSM 2351.</title>
        <authorList>
            <person name="Nagao N."/>
        </authorList>
    </citation>
    <scope>NUCLEOTIDE SEQUENCE [LARGE SCALE GENOMIC DNA]</scope>
    <source>
        <strain evidence="1 2">DSM 2351</strain>
    </source>
</reference>
<gene>
    <name evidence="1" type="ORF">NHU_03608</name>
</gene>
<dbReference type="KEGG" id="rsu:NHU_03608"/>
<protein>
    <submittedName>
        <fullName evidence="1">Uncharacterized protein</fullName>
    </submittedName>
</protein>
<proteinExistence type="predicted"/>
<accession>A0A0D6B7F5</accession>
<dbReference type="AlphaFoldDB" id="A0A0D6B7F5"/>
<dbReference type="EMBL" id="AP014800">
    <property type="protein sequence ID" value="BAQ70740.1"/>
    <property type="molecule type" value="Genomic_DNA"/>
</dbReference>
<dbReference type="PATRIC" id="fig|35806.4.peg.3706"/>
<sequence length="54" mass="6041">MPPQRVTRVTPGEGDLVRARSFYEALGWRPAEISERPVLFPPKGWPPGLSGKPR</sequence>